<comment type="caution">
    <text evidence="9">The sequence shown here is derived from an EMBL/GenBank/DDBJ whole genome shotgun (WGS) entry which is preliminary data.</text>
</comment>
<dbReference type="OrthoDB" id="16510at2759"/>
<dbReference type="Proteomes" id="UP000807716">
    <property type="component" value="Unassembled WGS sequence"/>
</dbReference>
<evidence type="ECO:0000256" key="3">
    <source>
        <dbReference type="ARBA" id="ARBA00020827"/>
    </source>
</evidence>
<name>A0A9P6QF23_9FUNG</name>
<comment type="similarity">
    <text evidence="2">Belongs to the EMC6 family.</text>
</comment>
<evidence type="ECO:0000256" key="2">
    <source>
        <dbReference type="ARBA" id="ARBA00009436"/>
    </source>
</evidence>
<feature type="transmembrane region" description="Helical" evidence="8">
    <location>
        <begin position="51"/>
        <end position="68"/>
    </location>
</feature>
<keyword evidence="7 8" id="KW-0472">Membrane</keyword>
<keyword evidence="5" id="KW-0256">Endoplasmic reticulum</keyword>
<feature type="transmembrane region" description="Helical" evidence="8">
    <location>
        <begin position="26"/>
        <end position="45"/>
    </location>
</feature>
<dbReference type="GO" id="GO:0072546">
    <property type="term" value="C:EMC complex"/>
    <property type="evidence" value="ECO:0007669"/>
    <property type="project" value="InterPro"/>
</dbReference>
<evidence type="ECO:0000256" key="7">
    <source>
        <dbReference type="ARBA" id="ARBA00023136"/>
    </source>
</evidence>
<dbReference type="GO" id="GO:0034975">
    <property type="term" value="P:protein folding in endoplasmic reticulum"/>
    <property type="evidence" value="ECO:0007669"/>
    <property type="project" value="TreeGrafter"/>
</dbReference>
<protein>
    <recommendedName>
        <fullName evidence="3">ER membrane protein complex subunit 6</fullName>
    </recommendedName>
</protein>
<dbReference type="EMBL" id="JAAAJB010000079">
    <property type="protein sequence ID" value="KAG0267207.1"/>
    <property type="molecule type" value="Genomic_DNA"/>
</dbReference>
<accession>A0A9P6QF23</accession>
<keyword evidence="6 8" id="KW-1133">Transmembrane helix</keyword>
<proteinExistence type="inferred from homology"/>
<keyword evidence="10" id="KW-1185">Reference proteome</keyword>
<evidence type="ECO:0000256" key="8">
    <source>
        <dbReference type="SAM" id="Phobius"/>
    </source>
</evidence>
<dbReference type="PANTHER" id="PTHR20994">
    <property type="entry name" value="ER MEMBRANE PROTEIN COMPLEX SUBUNIT 6"/>
    <property type="match status" value="1"/>
</dbReference>
<dbReference type="PANTHER" id="PTHR20994:SF0">
    <property type="entry name" value="ER MEMBRANE PROTEIN COMPLEX SUBUNIT 6"/>
    <property type="match status" value="1"/>
</dbReference>
<evidence type="ECO:0000313" key="10">
    <source>
        <dbReference type="Proteomes" id="UP000807716"/>
    </source>
</evidence>
<dbReference type="InterPro" id="IPR029008">
    <property type="entry name" value="EMC6-like"/>
</dbReference>
<evidence type="ECO:0000256" key="1">
    <source>
        <dbReference type="ARBA" id="ARBA00004477"/>
    </source>
</evidence>
<gene>
    <name evidence="9" type="primary">EMC6</name>
    <name evidence="9" type="ORF">DFQ27_008988</name>
</gene>
<organism evidence="9 10">
    <name type="scientific">Actinomortierella ambigua</name>
    <dbReference type="NCBI Taxonomy" id="1343610"/>
    <lineage>
        <taxon>Eukaryota</taxon>
        <taxon>Fungi</taxon>
        <taxon>Fungi incertae sedis</taxon>
        <taxon>Mucoromycota</taxon>
        <taxon>Mortierellomycotina</taxon>
        <taxon>Mortierellomycetes</taxon>
        <taxon>Mortierellales</taxon>
        <taxon>Mortierellaceae</taxon>
        <taxon>Actinomortierella</taxon>
    </lineage>
</organism>
<evidence type="ECO:0000256" key="5">
    <source>
        <dbReference type="ARBA" id="ARBA00022824"/>
    </source>
</evidence>
<dbReference type="AlphaFoldDB" id="A0A9P6QF23"/>
<dbReference type="GO" id="GO:0000045">
    <property type="term" value="P:autophagosome assembly"/>
    <property type="evidence" value="ECO:0007669"/>
    <property type="project" value="TreeGrafter"/>
</dbReference>
<evidence type="ECO:0000256" key="6">
    <source>
        <dbReference type="ARBA" id="ARBA00022989"/>
    </source>
</evidence>
<reference evidence="9" key="1">
    <citation type="journal article" date="2020" name="Fungal Divers.">
        <title>Resolving the Mortierellaceae phylogeny through synthesis of multi-gene phylogenetics and phylogenomics.</title>
        <authorList>
            <person name="Vandepol N."/>
            <person name="Liber J."/>
            <person name="Desiro A."/>
            <person name="Na H."/>
            <person name="Kennedy M."/>
            <person name="Barry K."/>
            <person name="Grigoriev I.V."/>
            <person name="Miller A.N."/>
            <person name="O'Donnell K."/>
            <person name="Stajich J.E."/>
            <person name="Bonito G."/>
        </authorList>
    </citation>
    <scope>NUCLEOTIDE SEQUENCE</scope>
    <source>
        <strain evidence="9">BC1065</strain>
    </source>
</reference>
<dbReference type="Pfam" id="PF07019">
    <property type="entry name" value="EMC6"/>
    <property type="match status" value="1"/>
</dbReference>
<keyword evidence="4 8" id="KW-0812">Transmembrane</keyword>
<comment type="subcellular location">
    <subcellularLocation>
        <location evidence="1">Endoplasmic reticulum membrane</location>
        <topology evidence="1">Multi-pass membrane protein</topology>
    </subcellularLocation>
</comment>
<dbReference type="InterPro" id="IPR008504">
    <property type="entry name" value="Emc6"/>
</dbReference>
<feature type="transmembrane region" description="Helical" evidence="8">
    <location>
        <begin position="89"/>
        <end position="110"/>
    </location>
</feature>
<sequence length="111" mass="12382">MSSAQINPEDALYVDLFIAKNSQTITFIRSSYAAVLGLAAGILGLTNWSGFIFYLVGSIFMSALIFALKVKFQPGRYFRNPLDCFTDGIFGTLLSFILFWTLVHGIIHVYD</sequence>
<evidence type="ECO:0000313" key="9">
    <source>
        <dbReference type="EMBL" id="KAG0267207.1"/>
    </source>
</evidence>
<evidence type="ECO:0000256" key="4">
    <source>
        <dbReference type="ARBA" id="ARBA00022692"/>
    </source>
</evidence>